<keyword evidence="7" id="KW-1133">Transmembrane helix</keyword>
<evidence type="ECO:0000256" key="7">
    <source>
        <dbReference type="ARBA" id="ARBA00022989"/>
    </source>
</evidence>
<dbReference type="Proteomes" id="UP000324091">
    <property type="component" value="Chromosome 11"/>
</dbReference>
<evidence type="ECO:0000256" key="2">
    <source>
        <dbReference type="ARBA" id="ARBA00022536"/>
    </source>
</evidence>
<keyword evidence="4" id="KW-0732">Signal</keyword>
<feature type="domain" description="Cadherin" evidence="12">
    <location>
        <begin position="417"/>
        <end position="504"/>
    </location>
</feature>
<keyword evidence="3" id="KW-0812">Transmembrane</keyword>
<dbReference type="GO" id="GO:0009653">
    <property type="term" value="P:anatomical structure morphogenesis"/>
    <property type="evidence" value="ECO:0007669"/>
    <property type="project" value="UniProtKB-ARBA"/>
</dbReference>
<dbReference type="FunFam" id="2.60.40.60:FF:000104">
    <property type="entry name" value="cadherin-23 isoform X1"/>
    <property type="match status" value="1"/>
</dbReference>
<dbReference type="CDD" id="cd11304">
    <property type="entry name" value="Cadherin_repeat"/>
    <property type="match status" value="5"/>
</dbReference>
<feature type="domain" description="Cadherin" evidence="12">
    <location>
        <begin position="194"/>
        <end position="306"/>
    </location>
</feature>
<evidence type="ECO:0000256" key="11">
    <source>
        <dbReference type="SAM" id="MobiDB-lite"/>
    </source>
</evidence>
<evidence type="ECO:0000256" key="3">
    <source>
        <dbReference type="ARBA" id="ARBA00022692"/>
    </source>
</evidence>
<organism evidence="13 14">
    <name type="scientific">Takifugu flavidus</name>
    <name type="common">sansaifugu</name>
    <dbReference type="NCBI Taxonomy" id="433684"/>
    <lineage>
        <taxon>Eukaryota</taxon>
        <taxon>Metazoa</taxon>
        <taxon>Chordata</taxon>
        <taxon>Craniata</taxon>
        <taxon>Vertebrata</taxon>
        <taxon>Euteleostomi</taxon>
        <taxon>Actinopterygii</taxon>
        <taxon>Neopterygii</taxon>
        <taxon>Teleostei</taxon>
        <taxon>Neoteleostei</taxon>
        <taxon>Acanthomorphata</taxon>
        <taxon>Eupercaria</taxon>
        <taxon>Tetraodontiformes</taxon>
        <taxon>Tetradontoidea</taxon>
        <taxon>Tetraodontidae</taxon>
        <taxon>Takifugu</taxon>
    </lineage>
</organism>
<reference evidence="13 14" key="1">
    <citation type="submission" date="2019-04" db="EMBL/GenBank/DDBJ databases">
        <title>Chromosome genome assembly for Takifugu flavidus.</title>
        <authorList>
            <person name="Xiao S."/>
        </authorList>
    </citation>
    <scope>NUCLEOTIDE SEQUENCE [LARGE SCALE GENOMIC DNA]</scope>
    <source>
        <strain evidence="13">HTHZ2018</strain>
        <tissue evidence="13">Muscle</tissue>
    </source>
</reference>
<dbReference type="PROSITE" id="PS50268">
    <property type="entry name" value="CADHERIN_2"/>
    <property type="match status" value="5"/>
</dbReference>
<dbReference type="GO" id="GO:0005886">
    <property type="term" value="C:plasma membrane"/>
    <property type="evidence" value="ECO:0007669"/>
    <property type="project" value="UniProtKB-SubCell"/>
</dbReference>
<evidence type="ECO:0000256" key="6">
    <source>
        <dbReference type="ARBA" id="ARBA00022837"/>
    </source>
</evidence>
<evidence type="ECO:0000256" key="5">
    <source>
        <dbReference type="ARBA" id="ARBA00022737"/>
    </source>
</evidence>
<dbReference type="SMART" id="SM00112">
    <property type="entry name" value="CA"/>
    <property type="match status" value="5"/>
</dbReference>
<comment type="subcellular location">
    <subcellularLocation>
        <location evidence="1">Membrane</location>
    </subcellularLocation>
</comment>
<dbReference type="PANTHER" id="PTHR24026">
    <property type="entry name" value="FAT ATYPICAL CADHERIN-RELATED"/>
    <property type="match status" value="1"/>
</dbReference>
<keyword evidence="9" id="KW-1015">Disulfide bond</keyword>
<feature type="compositionally biased region" description="Polar residues" evidence="11">
    <location>
        <begin position="506"/>
        <end position="519"/>
    </location>
</feature>
<keyword evidence="6 10" id="KW-0106">Calcium</keyword>
<feature type="domain" description="Cadherin" evidence="12">
    <location>
        <begin position="90"/>
        <end position="193"/>
    </location>
</feature>
<dbReference type="PRINTS" id="PR00205">
    <property type="entry name" value="CADHERIN"/>
</dbReference>
<feature type="region of interest" description="Disordered" evidence="11">
    <location>
        <begin position="497"/>
        <end position="519"/>
    </location>
</feature>
<feature type="domain" description="Cadherin" evidence="12">
    <location>
        <begin position="308"/>
        <end position="415"/>
    </location>
</feature>
<keyword evidence="8" id="KW-0472">Membrane</keyword>
<evidence type="ECO:0000256" key="8">
    <source>
        <dbReference type="ARBA" id="ARBA00023136"/>
    </source>
</evidence>
<evidence type="ECO:0000256" key="9">
    <source>
        <dbReference type="ARBA" id="ARBA00023157"/>
    </source>
</evidence>
<dbReference type="PANTHER" id="PTHR24026:SF126">
    <property type="entry name" value="PROTOCADHERIN FAT 4"/>
    <property type="match status" value="1"/>
</dbReference>
<sequence length="519" mass="56585">MSAVQATDADQGENGRVLYRILTGNSNNLFSIDRQTGLVSRGPRPLDRETSNSHVLEVEAYNSDEGNMRSSVRVIIYVNDANDEVPVFTQQQYNRLGLRETAGIGTSVIVVRATDPDTGDGGAVAYAVVSGSDRKFEVDVSTGLVTTVDYLDYETKTTYLMNVSATDQAPPFHQGFCTVYVTLLNELDEAVAFFSAGYEASLRENIATGMEVVQVQAQSADNLNQLTYRFDPDTSPAALALFKIDSVTGRITVTGLLDREKGDLYTLTVVADDGGPKKDSTVITYDDISQQVSITILDENDNSPVFDITSDASVDITEKTPMGEKVAVVLARDIDAGLNGLINFTLVAGNMEDVFKIKTVNHTYGEVYVNAELDRESVDRYLLKVRATDNGSPPRHTDHSLTINILDVNDNAPVIESQKGYNVSISENVGGGTSVLRVMATDRDIGPNAMLFYYITAGNQDLTFRMDRMTGEMVTRPAPPDRERQQEYILNVTVEDDGTPPLSGALVSTSHQSPSNLDM</sequence>
<dbReference type="FunFam" id="2.60.40.60:FF:000013">
    <property type="entry name" value="Cadherin EGF LAG seven-pass G-type receptor"/>
    <property type="match status" value="1"/>
</dbReference>
<dbReference type="EMBL" id="RHFK02000003">
    <property type="protein sequence ID" value="TWW78131.1"/>
    <property type="molecule type" value="Genomic_DNA"/>
</dbReference>
<dbReference type="Pfam" id="PF00028">
    <property type="entry name" value="Cadherin"/>
    <property type="match status" value="5"/>
</dbReference>
<dbReference type="InterPro" id="IPR002126">
    <property type="entry name" value="Cadherin-like_dom"/>
</dbReference>
<dbReference type="AlphaFoldDB" id="A0A5C6PH00"/>
<dbReference type="GO" id="GO:0007156">
    <property type="term" value="P:homophilic cell adhesion via plasma membrane adhesion molecules"/>
    <property type="evidence" value="ECO:0007669"/>
    <property type="project" value="InterPro"/>
</dbReference>
<dbReference type="FunFam" id="2.60.40.60:FF:000060">
    <property type="entry name" value="Putative cadherin-23"/>
    <property type="match status" value="1"/>
</dbReference>
<dbReference type="InterPro" id="IPR020894">
    <property type="entry name" value="Cadherin_CS"/>
</dbReference>
<protein>
    <submittedName>
        <fullName evidence="13">Cadherin-23 Otocadherin</fullName>
    </submittedName>
</protein>
<keyword evidence="5" id="KW-0677">Repeat</keyword>
<evidence type="ECO:0000256" key="1">
    <source>
        <dbReference type="ARBA" id="ARBA00004370"/>
    </source>
</evidence>
<dbReference type="FunFam" id="2.60.40.60:FF:000266">
    <property type="entry name" value="Cadherin 23"/>
    <property type="match status" value="1"/>
</dbReference>
<dbReference type="SUPFAM" id="SSF49313">
    <property type="entry name" value="Cadherin-like"/>
    <property type="match status" value="5"/>
</dbReference>
<dbReference type="PROSITE" id="PS00232">
    <property type="entry name" value="CADHERIN_1"/>
    <property type="match status" value="1"/>
</dbReference>
<evidence type="ECO:0000313" key="14">
    <source>
        <dbReference type="Proteomes" id="UP000324091"/>
    </source>
</evidence>
<name>A0A5C6PH00_9TELE</name>
<keyword evidence="2" id="KW-0245">EGF-like domain</keyword>
<evidence type="ECO:0000256" key="4">
    <source>
        <dbReference type="ARBA" id="ARBA00022729"/>
    </source>
</evidence>
<gene>
    <name evidence="13" type="ORF">D4764_11G0002520</name>
</gene>
<dbReference type="FunFam" id="2.60.40.60:FF:000142">
    <property type="entry name" value="Cadherin 23"/>
    <property type="match status" value="1"/>
</dbReference>
<dbReference type="GO" id="GO:0005509">
    <property type="term" value="F:calcium ion binding"/>
    <property type="evidence" value="ECO:0007669"/>
    <property type="project" value="UniProtKB-UniRule"/>
</dbReference>
<evidence type="ECO:0000259" key="12">
    <source>
        <dbReference type="PROSITE" id="PS50268"/>
    </source>
</evidence>
<evidence type="ECO:0000256" key="10">
    <source>
        <dbReference type="PROSITE-ProRule" id="PRU00043"/>
    </source>
</evidence>
<feature type="domain" description="Cadherin" evidence="12">
    <location>
        <begin position="4"/>
        <end position="88"/>
    </location>
</feature>
<dbReference type="InterPro" id="IPR015919">
    <property type="entry name" value="Cadherin-like_sf"/>
</dbReference>
<comment type="caution">
    <text evidence="13">The sequence shown here is derived from an EMBL/GenBank/DDBJ whole genome shotgun (WGS) entry which is preliminary data.</text>
</comment>
<evidence type="ECO:0000313" key="13">
    <source>
        <dbReference type="EMBL" id="TWW78131.1"/>
    </source>
</evidence>
<dbReference type="Gene3D" id="2.60.40.60">
    <property type="entry name" value="Cadherins"/>
    <property type="match status" value="5"/>
</dbReference>
<keyword evidence="14" id="KW-1185">Reference proteome</keyword>
<accession>A0A5C6PH00</accession>
<proteinExistence type="predicted"/>